<dbReference type="AlphaFoldDB" id="A0A151LKF1"/>
<dbReference type="RefSeq" id="XP_018641438.1">
    <property type="nucleotide sequence ID" value="XM_018785821.1"/>
</dbReference>
<proteinExistence type="predicted"/>
<gene>
    <name evidence="1" type="ORF">PGSY75_1005400</name>
</gene>
<name>A0A151LKF1_9APIC</name>
<protein>
    <submittedName>
        <fullName evidence="1">Uncharacterized protein</fullName>
    </submittedName>
</protein>
<evidence type="ECO:0000313" key="2">
    <source>
        <dbReference type="Proteomes" id="UP000076004"/>
    </source>
</evidence>
<sequence>MVEDPILETKFLSFEEGKVLVTTSLKTGRGIEILNKLINEKRYLRYVFYYLKLLRTVKYLNKHKIKRTLCRLENIIKSKVCQIFHLLCYEVKNKKSACNIRKNDKCYYKSFKKIKGLFKLEKIFKSYMKNIFINFFSKYLFSNTLSFLKMKNKNLIKENNKSNFLSFERDYKKKDENSSNRFLFLYDCYKYHKYRYYNVYQYGLHNYIGMCPKCYLLLHDNHNKSYENVHKNVYSFSKQDIIIQPLIPYYYKNLPSIKMYHHKDNIA</sequence>
<evidence type="ECO:0000313" key="1">
    <source>
        <dbReference type="EMBL" id="KYN99431.1"/>
    </source>
</evidence>
<dbReference type="EMBL" id="LVLB01000011">
    <property type="protein sequence ID" value="KYN99431.1"/>
    <property type="molecule type" value="Genomic_DNA"/>
</dbReference>
<dbReference type="Proteomes" id="UP000076004">
    <property type="component" value="Unassembled WGS sequence"/>
</dbReference>
<dbReference type="KEGG" id="pgab:PGSY75_1005400"/>
<organism evidence="1 2">
    <name type="scientific">Plasmodium gaboni</name>
    <dbReference type="NCBI Taxonomy" id="647221"/>
    <lineage>
        <taxon>Eukaryota</taxon>
        <taxon>Sar</taxon>
        <taxon>Alveolata</taxon>
        <taxon>Apicomplexa</taxon>
        <taxon>Aconoidasida</taxon>
        <taxon>Haemosporida</taxon>
        <taxon>Plasmodiidae</taxon>
        <taxon>Plasmodium</taxon>
        <taxon>Plasmodium (Laverania)</taxon>
    </lineage>
</organism>
<comment type="caution">
    <text evidence="1">The sequence shown here is derived from an EMBL/GenBank/DDBJ whole genome shotgun (WGS) entry which is preliminary data.</text>
</comment>
<dbReference type="VEuPathDB" id="PlasmoDB:PGSY75_1005400"/>
<accession>A0A151LKF1</accession>
<dbReference type="VEuPathDB" id="PlasmoDB:PGABG01_1003500"/>
<reference evidence="1 2" key="1">
    <citation type="journal article" date="2016" name="Nat. Commun.">
        <title>Genomes of cryptic chimpanzee Plasmodium species reveal key evolutionary events leading to human malaria.</title>
        <authorList>
            <person name="Sundararaman S.A."/>
            <person name="Plenderleith L.J."/>
            <person name="Liu W."/>
            <person name="Loy D.E."/>
            <person name="Learn G.H."/>
            <person name="Li Y."/>
            <person name="Shaw K.S."/>
            <person name="Ayouba A."/>
            <person name="Peeters M."/>
            <person name="Speede S."/>
            <person name="Shaw G.M."/>
            <person name="Bushman F.D."/>
            <person name="Brisson D."/>
            <person name="Rayner J.C."/>
            <person name="Sharp P.M."/>
            <person name="Hahn B.H."/>
        </authorList>
    </citation>
    <scope>NUCLEOTIDE SEQUENCE [LARGE SCALE GENOMIC DNA]</scope>
    <source>
        <strain evidence="1 2">SY75</strain>
    </source>
</reference>
<dbReference type="GeneID" id="29776426"/>